<dbReference type="Proteomes" id="UP000075243">
    <property type="component" value="Unassembled WGS sequence"/>
</dbReference>
<proteinExistence type="predicted"/>
<reference evidence="1 3" key="1">
    <citation type="journal article" date="2012" name="Nat. Biotechnol.">
        <title>Draft genome sequence of pigeonpea (Cajanus cajan), an orphan legume crop of resource-poor farmers.</title>
        <authorList>
            <person name="Varshney R.K."/>
            <person name="Chen W."/>
            <person name="Li Y."/>
            <person name="Bharti A.K."/>
            <person name="Saxena R.K."/>
            <person name="Schlueter J.A."/>
            <person name="Donoghue M.T."/>
            <person name="Azam S."/>
            <person name="Fan G."/>
            <person name="Whaley A.M."/>
            <person name="Farmer A.D."/>
            <person name="Sheridan J."/>
            <person name="Iwata A."/>
            <person name="Tuteja R."/>
            <person name="Penmetsa R.V."/>
            <person name="Wu W."/>
            <person name="Upadhyaya H.D."/>
            <person name="Yang S.P."/>
            <person name="Shah T."/>
            <person name="Saxena K.B."/>
            <person name="Michael T."/>
            <person name="McCombie W.R."/>
            <person name="Yang B."/>
            <person name="Zhang G."/>
            <person name="Yang H."/>
            <person name="Wang J."/>
            <person name="Spillane C."/>
            <person name="Cook D.R."/>
            <person name="May G.D."/>
            <person name="Xu X."/>
            <person name="Jackson S.A."/>
        </authorList>
    </citation>
    <scope>NUCLEOTIDE SEQUENCE [LARGE SCALE GENOMIC DNA]</scope>
    <source>
        <strain evidence="3">cv. Asha</strain>
    </source>
</reference>
<dbReference type="EMBL" id="KQ483466">
    <property type="protein sequence ID" value="KYP49926.1"/>
    <property type="molecule type" value="Genomic_DNA"/>
</dbReference>
<protein>
    <recommendedName>
        <fullName evidence="4">Protein FAR1-RELATED SEQUENCE</fullName>
    </recommendedName>
</protein>
<accession>A0A151S544</accession>
<evidence type="ECO:0000313" key="1">
    <source>
        <dbReference type="EMBL" id="KYP49926.1"/>
    </source>
</evidence>
<evidence type="ECO:0000313" key="3">
    <source>
        <dbReference type="Proteomes" id="UP000075243"/>
    </source>
</evidence>
<dbReference type="AlphaFoldDB" id="A0A151S544"/>
<dbReference type="OMA" id="DGSEFIC"/>
<evidence type="ECO:0008006" key="4">
    <source>
        <dbReference type="Google" id="ProtNLM"/>
    </source>
</evidence>
<sequence length="80" mass="9533">MDVKSVPEQYILKRWTKLARSVSLPNVSVRHVVEDAQLTSTQRHRDIFPRLMRIVDEACRSQETYTLLSKKLLIYWTRKC</sequence>
<dbReference type="EMBL" id="KQ483466">
    <property type="protein sequence ID" value="KYP49930.1"/>
    <property type="molecule type" value="Genomic_DNA"/>
</dbReference>
<dbReference type="Gramene" id="C.cajan_27433.t">
    <property type="protein sequence ID" value="C.cajan_27433.t.cds1"/>
    <property type="gene ID" value="C.cajan_27433"/>
</dbReference>
<evidence type="ECO:0000313" key="2">
    <source>
        <dbReference type="EMBL" id="KYP49930.1"/>
    </source>
</evidence>
<dbReference type="Gramene" id="C.cajan_27429.t">
    <property type="protein sequence ID" value="C.cajan_27429.t.cds1"/>
    <property type="gene ID" value="C.cajan_27429"/>
</dbReference>
<keyword evidence="3" id="KW-1185">Reference proteome</keyword>
<organism evidence="1 3">
    <name type="scientific">Cajanus cajan</name>
    <name type="common">Pigeon pea</name>
    <name type="synonym">Cajanus indicus</name>
    <dbReference type="NCBI Taxonomy" id="3821"/>
    <lineage>
        <taxon>Eukaryota</taxon>
        <taxon>Viridiplantae</taxon>
        <taxon>Streptophyta</taxon>
        <taxon>Embryophyta</taxon>
        <taxon>Tracheophyta</taxon>
        <taxon>Spermatophyta</taxon>
        <taxon>Magnoliopsida</taxon>
        <taxon>eudicotyledons</taxon>
        <taxon>Gunneridae</taxon>
        <taxon>Pentapetalae</taxon>
        <taxon>rosids</taxon>
        <taxon>fabids</taxon>
        <taxon>Fabales</taxon>
        <taxon>Fabaceae</taxon>
        <taxon>Papilionoideae</taxon>
        <taxon>50 kb inversion clade</taxon>
        <taxon>NPAAA clade</taxon>
        <taxon>indigoferoid/millettioid clade</taxon>
        <taxon>Phaseoleae</taxon>
        <taxon>Cajanus</taxon>
    </lineage>
</organism>
<name>A0A151S544_CAJCA</name>
<gene>
    <name evidence="1" type="ORF">KK1_028317</name>
    <name evidence="2" type="ORF">KK1_028321</name>
</gene>